<sequence length="139" mass="15392">MNANSRISFFQYLLLKSPNSVFIAESSKEMALHFCENRRIDCAPGRIKNKDFCVSKGCIWDNNGEPDTVPLCYFPANTGYIVSSGSFSAGDKSVNLKKSSQSVQNPFGTDFSDLVFQWKEIGAGVYIKIAPSQGTRLVF</sequence>
<evidence type="ECO:0000256" key="1">
    <source>
        <dbReference type="ARBA" id="ARBA00023157"/>
    </source>
</evidence>
<dbReference type="SMART" id="SM00018">
    <property type="entry name" value="PD"/>
    <property type="match status" value="1"/>
</dbReference>
<dbReference type="InterPro" id="IPR000519">
    <property type="entry name" value="P_trefoil_dom"/>
</dbReference>
<name>A0A914PS01_9BILA</name>
<evidence type="ECO:0000256" key="2">
    <source>
        <dbReference type="PROSITE-ProRule" id="PRU00779"/>
    </source>
</evidence>
<accession>A0A914PS01</accession>
<dbReference type="AlphaFoldDB" id="A0A914PS01"/>
<organism evidence="4 5">
    <name type="scientific">Panagrolaimus davidi</name>
    <dbReference type="NCBI Taxonomy" id="227884"/>
    <lineage>
        <taxon>Eukaryota</taxon>
        <taxon>Metazoa</taxon>
        <taxon>Ecdysozoa</taxon>
        <taxon>Nematoda</taxon>
        <taxon>Chromadorea</taxon>
        <taxon>Rhabditida</taxon>
        <taxon>Tylenchina</taxon>
        <taxon>Panagrolaimomorpha</taxon>
        <taxon>Panagrolaimoidea</taxon>
        <taxon>Panagrolaimidae</taxon>
        <taxon>Panagrolaimus</taxon>
    </lineage>
</organism>
<dbReference type="SUPFAM" id="SSF57492">
    <property type="entry name" value="Trefoil"/>
    <property type="match status" value="1"/>
</dbReference>
<dbReference type="InterPro" id="IPR044913">
    <property type="entry name" value="P_trefoil_dom_sf"/>
</dbReference>
<dbReference type="Pfam" id="PF00088">
    <property type="entry name" value="Trefoil"/>
    <property type="match status" value="1"/>
</dbReference>
<keyword evidence="4" id="KW-1185">Reference proteome</keyword>
<feature type="domain" description="P-type" evidence="3">
    <location>
        <begin position="28"/>
        <end position="76"/>
    </location>
</feature>
<evidence type="ECO:0000313" key="4">
    <source>
        <dbReference type="Proteomes" id="UP000887578"/>
    </source>
</evidence>
<dbReference type="Proteomes" id="UP000887578">
    <property type="component" value="Unplaced"/>
</dbReference>
<proteinExistence type="predicted"/>
<comment type="caution">
    <text evidence="2">Lacks conserved residue(s) required for the propagation of feature annotation.</text>
</comment>
<dbReference type="Gene3D" id="4.10.110.10">
    <property type="entry name" value="Spasmolytic Protein, domain 1"/>
    <property type="match status" value="1"/>
</dbReference>
<keyword evidence="1" id="KW-1015">Disulfide bond</keyword>
<evidence type="ECO:0000259" key="3">
    <source>
        <dbReference type="PROSITE" id="PS51448"/>
    </source>
</evidence>
<dbReference type="PROSITE" id="PS51448">
    <property type="entry name" value="P_TREFOIL_2"/>
    <property type="match status" value="1"/>
</dbReference>
<evidence type="ECO:0000313" key="5">
    <source>
        <dbReference type="WBParaSite" id="PDA_v2.g21405.t1"/>
    </source>
</evidence>
<dbReference type="CDD" id="cd00111">
    <property type="entry name" value="Trefoil"/>
    <property type="match status" value="1"/>
</dbReference>
<reference evidence="5" key="1">
    <citation type="submission" date="2022-11" db="UniProtKB">
        <authorList>
            <consortium name="WormBaseParasite"/>
        </authorList>
    </citation>
    <scope>IDENTIFICATION</scope>
</reference>
<dbReference type="WBParaSite" id="PDA_v2.g21405.t1">
    <property type="protein sequence ID" value="PDA_v2.g21405.t1"/>
    <property type="gene ID" value="PDA_v2.g21405"/>
</dbReference>
<protein>
    <submittedName>
        <fullName evidence="5">P-type domain-containing protein</fullName>
    </submittedName>
</protein>